<keyword evidence="1" id="KW-0472">Membrane</keyword>
<sequence length="994" mass="107840">MPRRLKPSPLPGAREPLADLALRGWIHTGTIPLDGVLMDRSRVGLNWRDRLRPWLDHAAEARTLGDLVLVLFARPLSRDCAALGPCLPVVRRFGLLATAPFAEPEPALAEALRDHLVHVAAGRLTAVPLGDFIGLDVAGWWMLDGIRVVPAERVPTLRQVAPTPRLASAPTLTTGAEPFAPMREALARRPRRRLRHAIGDLVAGARRWVGGTFGFLWEAYIVLLVLTVAGGLVMEFIESIRTTTEANWGKILQPLVVAFVVAFVVAWLVSHRAGKGFPTALVETVRGGAPAADTLRDPFWRKAAAWLAWRSPYAGHVRRLYARRLTEVERLFAAGRIEEALHRAVGLAPPASRAATFADFPLTGPGLRESLSLDLKPQRPSRLGLDPADERRLRQLYDEQATALREAGDIEHAAFVLDQLAGNPHAAVQLLAETGQVETAARLAEARRLRPGIAIPLWFRAGQAERALALAARHDAHEELWKELPPGDPFRPVLAEAWAERLAGIGAFDHAAALAFGLPALIGRREAWIRQALAAGGQPAPESLARALRALPWDAQSADPLYAAFVELLVAPDLYGASRRVALAAHWLDPAFEGGPPRPPNPAFALLCRGLTRRLAVDDGALGHDPERARLAGRLAEAGGQVALRQHLRRLQTRPPPLGQPAIGPITIPDGPALAEIMDTALLAGGRLLVGYRSGLVRLLGRGGRERWRGQIEGFMGFATLRAGARAFVLRQTLDGPALLLLDSDAGRLTPLCRLPITHWQAHADETGWLVFDRDGLVRLDTASLLACGGAGGEVSVPASGPVHHWRLPITEPGRPVALASSPDGWYVVYARHDGLIEWWSLARRTLAVSCRFWTPPPCADGDVLGLMEGVAWALQNADTKPVLRAYPHVWTPATREAEHRLVDEMDHAEPRPVPRLATMEGGHLWAATDIAAGAVWADVVGGNGKSGPTVRWHGSRSLRTRFAMDGTAAAVFDERGRLVVLDPRTGQIALRLL</sequence>
<name>A0A679JHR3_9HYPH</name>
<dbReference type="SUPFAM" id="SSF50998">
    <property type="entry name" value="Quinoprotein alcohol dehydrogenase-like"/>
    <property type="match status" value="1"/>
</dbReference>
<dbReference type="AlphaFoldDB" id="A0A679JHR3"/>
<organism evidence="2">
    <name type="scientific">Methylobacterium bullatum</name>
    <dbReference type="NCBI Taxonomy" id="570505"/>
    <lineage>
        <taxon>Bacteria</taxon>
        <taxon>Pseudomonadati</taxon>
        <taxon>Pseudomonadota</taxon>
        <taxon>Alphaproteobacteria</taxon>
        <taxon>Hyphomicrobiales</taxon>
        <taxon>Methylobacteriaceae</taxon>
        <taxon>Methylobacterium</taxon>
    </lineage>
</organism>
<keyword evidence="1" id="KW-1133">Transmembrane helix</keyword>
<keyword evidence="1" id="KW-0812">Transmembrane</keyword>
<dbReference type="InterPro" id="IPR011047">
    <property type="entry name" value="Quinoprotein_ADH-like_sf"/>
</dbReference>
<dbReference type="EMBL" id="LR743510">
    <property type="protein sequence ID" value="CAA2136943.1"/>
    <property type="molecule type" value="Genomic_DNA"/>
</dbReference>
<accession>A0A679JHR3</accession>
<gene>
    <name evidence="2" type="ORF">MBLL_00415</name>
</gene>
<proteinExistence type="predicted"/>
<keyword evidence="2" id="KW-0614">Plasmid</keyword>
<reference evidence="2" key="1">
    <citation type="submission" date="2019-12" db="EMBL/GenBank/DDBJ databases">
        <authorList>
            <person name="Cremers G."/>
        </authorList>
    </citation>
    <scope>NUCLEOTIDE SEQUENCE</scope>
    <source>
        <strain evidence="2">Mbul2</strain>
        <plasmid evidence="2">1</plasmid>
    </source>
</reference>
<evidence type="ECO:0000256" key="1">
    <source>
        <dbReference type="SAM" id="Phobius"/>
    </source>
</evidence>
<protein>
    <submittedName>
        <fullName evidence="2">Uncharacterized protein</fullName>
    </submittedName>
</protein>
<feature type="transmembrane region" description="Helical" evidence="1">
    <location>
        <begin position="215"/>
        <end position="236"/>
    </location>
</feature>
<geneLocation type="plasmid" evidence="2">
    <name>1</name>
</geneLocation>
<evidence type="ECO:0000313" key="2">
    <source>
        <dbReference type="EMBL" id="CAA2136943.1"/>
    </source>
</evidence>
<feature type="transmembrane region" description="Helical" evidence="1">
    <location>
        <begin position="251"/>
        <end position="269"/>
    </location>
</feature>
<dbReference type="RefSeq" id="WP_339159003.1">
    <property type="nucleotide sequence ID" value="NZ_LR743510.1"/>
</dbReference>